<dbReference type="SUPFAM" id="SSF52833">
    <property type="entry name" value="Thioredoxin-like"/>
    <property type="match status" value="1"/>
</dbReference>
<dbReference type="InterPro" id="IPR050553">
    <property type="entry name" value="Thioredoxin_ResA/DsbE_sf"/>
</dbReference>
<dbReference type="InterPro" id="IPR017937">
    <property type="entry name" value="Thioredoxin_CS"/>
</dbReference>
<accession>A0ABP7H8E9</accession>
<name>A0ABP7H8E9_9FLAO</name>
<dbReference type="CDD" id="cd02966">
    <property type="entry name" value="TlpA_like_family"/>
    <property type="match status" value="1"/>
</dbReference>
<comment type="caution">
    <text evidence="3">The sequence shown here is derived from an EMBL/GenBank/DDBJ whole genome shotgun (WGS) entry which is preliminary data.</text>
</comment>
<evidence type="ECO:0000313" key="4">
    <source>
        <dbReference type="Proteomes" id="UP001501456"/>
    </source>
</evidence>
<evidence type="ECO:0000256" key="1">
    <source>
        <dbReference type="ARBA" id="ARBA00023284"/>
    </source>
</evidence>
<dbReference type="PANTHER" id="PTHR42852:SF13">
    <property type="entry name" value="PROTEIN DIPZ"/>
    <property type="match status" value="1"/>
</dbReference>
<dbReference type="RefSeq" id="WP_344729484.1">
    <property type="nucleotide sequence ID" value="NZ_BAABBI010000002.1"/>
</dbReference>
<sequence>MKYLKYIIVLVLFGCNNQNKSEQVEQVIPETDQTPKEVSLEVYDFKGVEPYLNKKDDTVYVVNFWATWCAPCVKELPYFEKINKTYKDKNVEVILVSLDFPNQYESKLKPFIQKEKLHSKILVLNDPDSNAWIPKVSENWSGAIPATLIYNKDKRQFYEKSFNYNELETELKQFLNQ</sequence>
<dbReference type="EMBL" id="BAABBI010000002">
    <property type="protein sequence ID" value="GAA3785374.1"/>
    <property type="molecule type" value="Genomic_DNA"/>
</dbReference>
<reference evidence="4" key="1">
    <citation type="journal article" date="2019" name="Int. J. Syst. Evol. Microbiol.">
        <title>The Global Catalogue of Microorganisms (GCM) 10K type strain sequencing project: providing services to taxonomists for standard genome sequencing and annotation.</title>
        <authorList>
            <consortium name="The Broad Institute Genomics Platform"/>
            <consortium name="The Broad Institute Genome Sequencing Center for Infectious Disease"/>
            <person name="Wu L."/>
            <person name="Ma J."/>
        </authorList>
    </citation>
    <scope>NUCLEOTIDE SEQUENCE [LARGE SCALE GENOMIC DNA]</scope>
    <source>
        <strain evidence="4">JCM 17525</strain>
    </source>
</reference>
<evidence type="ECO:0000313" key="3">
    <source>
        <dbReference type="EMBL" id="GAA3785374.1"/>
    </source>
</evidence>
<dbReference type="PROSITE" id="PS51352">
    <property type="entry name" value="THIOREDOXIN_2"/>
    <property type="match status" value="1"/>
</dbReference>
<gene>
    <name evidence="3" type="ORF">GCM10022271_17350</name>
</gene>
<proteinExistence type="predicted"/>
<feature type="domain" description="Thioredoxin" evidence="2">
    <location>
        <begin position="22"/>
        <end position="176"/>
    </location>
</feature>
<dbReference type="PROSITE" id="PS00194">
    <property type="entry name" value="THIOREDOXIN_1"/>
    <property type="match status" value="1"/>
</dbReference>
<keyword evidence="1" id="KW-0676">Redox-active center</keyword>
<keyword evidence="4" id="KW-1185">Reference proteome</keyword>
<evidence type="ECO:0000259" key="2">
    <source>
        <dbReference type="PROSITE" id="PS51352"/>
    </source>
</evidence>
<organism evidence="3 4">
    <name type="scientific">Corallibacter vietnamensis</name>
    <dbReference type="NCBI Taxonomy" id="904130"/>
    <lineage>
        <taxon>Bacteria</taxon>
        <taxon>Pseudomonadati</taxon>
        <taxon>Bacteroidota</taxon>
        <taxon>Flavobacteriia</taxon>
        <taxon>Flavobacteriales</taxon>
        <taxon>Flavobacteriaceae</taxon>
        <taxon>Corallibacter</taxon>
    </lineage>
</organism>
<dbReference type="PANTHER" id="PTHR42852">
    <property type="entry name" value="THIOL:DISULFIDE INTERCHANGE PROTEIN DSBE"/>
    <property type="match status" value="1"/>
</dbReference>
<dbReference type="InterPro" id="IPR036249">
    <property type="entry name" value="Thioredoxin-like_sf"/>
</dbReference>
<protein>
    <submittedName>
        <fullName evidence="3">TlpA disulfide reductase family protein</fullName>
    </submittedName>
</protein>
<dbReference type="Proteomes" id="UP001501456">
    <property type="component" value="Unassembled WGS sequence"/>
</dbReference>
<dbReference type="Pfam" id="PF00578">
    <property type="entry name" value="AhpC-TSA"/>
    <property type="match status" value="1"/>
</dbReference>
<dbReference type="Gene3D" id="3.40.30.10">
    <property type="entry name" value="Glutaredoxin"/>
    <property type="match status" value="1"/>
</dbReference>
<dbReference type="InterPro" id="IPR013766">
    <property type="entry name" value="Thioredoxin_domain"/>
</dbReference>
<dbReference type="InterPro" id="IPR000866">
    <property type="entry name" value="AhpC/TSA"/>
</dbReference>